<protein>
    <submittedName>
        <fullName evidence="1">Uncharacterized protein</fullName>
    </submittedName>
</protein>
<dbReference type="AlphaFoldDB" id="A0A1J5PL27"/>
<proteinExistence type="predicted"/>
<accession>A0A1J5PL27</accession>
<reference evidence="1" key="1">
    <citation type="submission" date="2016-10" db="EMBL/GenBank/DDBJ databases">
        <title>Sequence of Gallionella enrichment culture.</title>
        <authorList>
            <person name="Poehlein A."/>
            <person name="Muehling M."/>
            <person name="Daniel R."/>
        </authorList>
    </citation>
    <scope>NUCLEOTIDE SEQUENCE</scope>
</reference>
<evidence type="ECO:0000313" key="1">
    <source>
        <dbReference type="EMBL" id="OIQ72238.1"/>
    </source>
</evidence>
<comment type="caution">
    <text evidence="1">The sequence shown here is derived from an EMBL/GenBank/DDBJ whole genome shotgun (WGS) entry which is preliminary data.</text>
</comment>
<name>A0A1J5PL27_9ZZZZ</name>
<organism evidence="1">
    <name type="scientific">mine drainage metagenome</name>
    <dbReference type="NCBI Taxonomy" id="410659"/>
    <lineage>
        <taxon>unclassified sequences</taxon>
        <taxon>metagenomes</taxon>
        <taxon>ecological metagenomes</taxon>
    </lineage>
</organism>
<dbReference type="EMBL" id="MLJW01003357">
    <property type="protein sequence ID" value="OIQ72238.1"/>
    <property type="molecule type" value="Genomic_DNA"/>
</dbReference>
<gene>
    <name evidence="1" type="ORF">GALL_461430</name>
</gene>
<sequence>MHSDAPGRQPRRDQVGRPLLFKAQLGVRVQIAAQCPERGGFGHDGVDELHGKFLSSYA</sequence>